<evidence type="ECO:0008006" key="4">
    <source>
        <dbReference type="Google" id="ProtNLM"/>
    </source>
</evidence>
<dbReference type="RefSeq" id="WP_250918313.1">
    <property type="nucleotide sequence ID" value="NZ_JAMQAW010000006.1"/>
</dbReference>
<protein>
    <recommendedName>
        <fullName evidence="4">Transposase</fullName>
    </recommendedName>
</protein>
<dbReference type="InterPro" id="IPR009057">
    <property type="entry name" value="Homeodomain-like_sf"/>
</dbReference>
<evidence type="ECO:0000313" key="2">
    <source>
        <dbReference type="EMBL" id="MCM2387969.1"/>
    </source>
</evidence>
<accession>A0ABT0UIZ8</accession>
<proteinExistence type="predicted"/>
<gene>
    <name evidence="2" type="ORF">NBG84_06505</name>
</gene>
<sequence length="334" mass="36373">MAKLGRRATYEERLQVCRLIESGESPDHVIETSGFGRSTVFGWWQTYRKFGSEALRTKRTPGPPSNLSDGQLNHLRSMIVEDLMRGAPAGPVLRTRKTVARIIDDEFGVELSPVSVGRALERIGVPLVSPITRIKEAESEGLWPAGTLATVQSATREGAVVHYVWNEPLRPFRTFAEPRFDDRRQGILISSVGDSREVVFRAVVGSTGADAFIHLCHTIAEKSVSPGNPAIVVAESSNATCSGKVTRFFAATGGQLSLLLLPARNRRAANRADFEDAMIGGLQCGSGTSRLVASNDDRQLDVVELELALRSMHRGRTRPHNPEQGTPHSVGADL</sequence>
<comment type="caution">
    <text evidence="2">The sequence shown here is derived from an EMBL/GenBank/DDBJ whole genome shotgun (WGS) entry which is preliminary data.</text>
</comment>
<organism evidence="2 3">
    <name type="scientific">Streptomyces albipurpureus</name>
    <dbReference type="NCBI Taxonomy" id="2897419"/>
    <lineage>
        <taxon>Bacteria</taxon>
        <taxon>Bacillati</taxon>
        <taxon>Actinomycetota</taxon>
        <taxon>Actinomycetes</taxon>
        <taxon>Kitasatosporales</taxon>
        <taxon>Streptomycetaceae</taxon>
        <taxon>Streptomyces</taxon>
    </lineage>
</organism>
<dbReference type="EMBL" id="JAMQAW010000006">
    <property type="protein sequence ID" value="MCM2387969.1"/>
    <property type="molecule type" value="Genomic_DNA"/>
</dbReference>
<dbReference type="SUPFAM" id="SSF46689">
    <property type="entry name" value="Homeodomain-like"/>
    <property type="match status" value="1"/>
</dbReference>
<keyword evidence="3" id="KW-1185">Reference proteome</keyword>
<reference evidence="2" key="1">
    <citation type="submission" date="2022-06" db="EMBL/GenBank/DDBJ databases">
        <title>Genome public.</title>
        <authorList>
            <person name="Sun Q."/>
        </authorList>
    </citation>
    <scope>NUCLEOTIDE SEQUENCE</scope>
    <source>
        <strain evidence="2">CWNU-1</strain>
    </source>
</reference>
<evidence type="ECO:0000256" key="1">
    <source>
        <dbReference type="SAM" id="MobiDB-lite"/>
    </source>
</evidence>
<evidence type="ECO:0000313" key="3">
    <source>
        <dbReference type="Proteomes" id="UP001431429"/>
    </source>
</evidence>
<name>A0ABT0UIZ8_9ACTN</name>
<dbReference type="Proteomes" id="UP001431429">
    <property type="component" value="Unassembled WGS sequence"/>
</dbReference>
<feature type="region of interest" description="Disordered" evidence="1">
    <location>
        <begin position="312"/>
        <end position="334"/>
    </location>
</feature>